<dbReference type="PROSITE" id="PS50263">
    <property type="entry name" value="CN_HYDROLASE"/>
    <property type="match status" value="1"/>
</dbReference>
<dbReference type="Pfam" id="PF00795">
    <property type="entry name" value="CN_hydrolase"/>
    <property type="match status" value="1"/>
</dbReference>
<comment type="similarity">
    <text evidence="1">Belongs to the carbon-nitrogen hydrolase superfamily. NIT1/NIT2 family.</text>
</comment>
<gene>
    <name evidence="3" type="ORF">H9647_08490</name>
</gene>
<dbReference type="PANTHER" id="PTHR23088">
    <property type="entry name" value="NITRILASE-RELATED"/>
    <property type="match status" value="1"/>
</dbReference>
<accession>A0ABR8SXG5</accession>
<keyword evidence="3" id="KW-0378">Hydrolase</keyword>
<name>A0ABR8SXG5_9BACL</name>
<dbReference type="EMBL" id="JACSQL010000002">
    <property type="protein sequence ID" value="MBD7968100.1"/>
    <property type="molecule type" value="Genomic_DNA"/>
</dbReference>
<evidence type="ECO:0000259" key="2">
    <source>
        <dbReference type="PROSITE" id="PS50263"/>
    </source>
</evidence>
<reference evidence="3 4" key="1">
    <citation type="submission" date="2020-08" db="EMBL/GenBank/DDBJ databases">
        <title>A Genomic Blueprint of the Chicken Gut Microbiome.</title>
        <authorList>
            <person name="Gilroy R."/>
            <person name="Ravi A."/>
            <person name="Getino M."/>
            <person name="Pursley I."/>
            <person name="Horton D.L."/>
            <person name="Alikhan N.-F."/>
            <person name="Baker D."/>
            <person name="Gharbi K."/>
            <person name="Hall N."/>
            <person name="Watson M."/>
            <person name="Adriaenssens E.M."/>
            <person name="Foster-Nyarko E."/>
            <person name="Jarju S."/>
            <person name="Secka A."/>
            <person name="Antonio M."/>
            <person name="Oren A."/>
            <person name="Chaudhuri R."/>
            <person name="La Ragione R.M."/>
            <person name="Hildebrand F."/>
            <person name="Pallen M.J."/>
        </authorList>
    </citation>
    <scope>NUCLEOTIDE SEQUENCE [LARGE SCALE GENOMIC DNA]</scope>
    <source>
        <strain evidence="3 4">Sa2BVA9</strain>
    </source>
</reference>
<evidence type="ECO:0000313" key="3">
    <source>
        <dbReference type="EMBL" id="MBD7968100.1"/>
    </source>
</evidence>
<sequence>MTNLNSEISNVSEEANNSSVQIVLLQSDIQIGKPDVNRKHMQELIQQAMEKGPNTDIIVLPEMWNTGYALTEIHELADQHGKMEREWLQEYAARYKVNIVAGSISEIVDEKIYNSMYVFNREGKEVARYAKMHLFRLMDEEKYLASGEEPITFSFDGNWTAGASICYDIRFPELGRTLALAGAKVLFVPAEWPHPRLHHWRTLLMARAIENQMYVVSCNRVGVSKDTTFFGHSMIIDPWGEIVMEGGDQEEILTGMIDPALVDEVRGRIPVFEDRRPNLYFQRK</sequence>
<dbReference type="PROSITE" id="PS01227">
    <property type="entry name" value="UPF0012"/>
    <property type="match status" value="1"/>
</dbReference>
<dbReference type="Proteomes" id="UP000608071">
    <property type="component" value="Unassembled WGS sequence"/>
</dbReference>
<feature type="domain" description="CN hydrolase" evidence="2">
    <location>
        <begin position="20"/>
        <end position="259"/>
    </location>
</feature>
<organism evidence="3 4">
    <name type="scientific">Paenibacillus gallinarum</name>
    <dbReference type="NCBI Taxonomy" id="2762232"/>
    <lineage>
        <taxon>Bacteria</taxon>
        <taxon>Bacillati</taxon>
        <taxon>Bacillota</taxon>
        <taxon>Bacilli</taxon>
        <taxon>Bacillales</taxon>
        <taxon>Paenibacillaceae</taxon>
        <taxon>Paenibacillus</taxon>
    </lineage>
</organism>
<dbReference type="InterPro" id="IPR036526">
    <property type="entry name" value="C-N_Hydrolase_sf"/>
</dbReference>
<dbReference type="GO" id="GO:0016787">
    <property type="term" value="F:hydrolase activity"/>
    <property type="evidence" value="ECO:0007669"/>
    <property type="project" value="UniProtKB-KW"/>
</dbReference>
<dbReference type="SUPFAM" id="SSF56317">
    <property type="entry name" value="Carbon-nitrogen hydrolase"/>
    <property type="match status" value="1"/>
</dbReference>
<dbReference type="InterPro" id="IPR001110">
    <property type="entry name" value="UPF0012_CS"/>
</dbReference>
<dbReference type="InterPro" id="IPR003010">
    <property type="entry name" value="C-N_Hydrolase"/>
</dbReference>
<evidence type="ECO:0000256" key="1">
    <source>
        <dbReference type="ARBA" id="ARBA00010613"/>
    </source>
</evidence>
<dbReference type="Gene3D" id="3.60.110.10">
    <property type="entry name" value="Carbon-nitrogen hydrolase"/>
    <property type="match status" value="1"/>
</dbReference>
<comment type="caution">
    <text evidence="3">The sequence shown here is derived from an EMBL/GenBank/DDBJ whole genome shotgun (WGS) entry which is preliminary data.</text>
</comment>
<dbReference type="RefSeq" id="WP_191799468.1">
    <property type="nucleotide sequence ID" value="NZ_JACSQL010000002.1"/>
</dbReference>
<dbReference type="PANTHER" id="PTHR23088:SF27">
    <property type="entry name" value="DEAMINATED GLUTATHIONE AMIDASE"/>
    <property type="match status" value="1"/>
</dbReference>
<dbReference type="CDD" id="cd07583">
    <property type="entry name" value="nitrilase_5"/>
    <property type="match status" value="1"/>
</dbReference>
<proteinExistence type="inferred from homology"/>
<protein>
    <submittedName>
        <fullName evidence="3">Carbon-nitrogen family hydrolase</fullName>
    </submittedName>
</protein>
<evidence type="ECO:0000313" key="4">
    <source>
        <dbReference type="Proteomes" id="UP000608071"/>
    </source>
</evidence>
<keyword evidence="4" id="KW-1185">Reference proteome</keyword>